<evidence type="ECO:0000256" key="5">
    <source>
        <dbReference type="ARBA" id="ARBA00022801"/>
    </source>
</evidence>
<accession>A0AAX2ZAK1</accession>
<dbReference type="Proteomes" id="UP001198983">
    <property type="component" value="Chromosome"/>
</dbReference>
<dbReference type="Pfam" id="PF04647">
    <property type="entry name" value="AgrB"/>
    <property type="match status" value="1"/>
</dbReference>
<dbReference type="EMBL" id="CP081135">
    <property type="protein sequence ID" value="UEL46253.1"/>
    <property type="molecule type" value="Genomic_DNA"/>
</dbReference>
<keyword evidence="5" id="KW-0378">Hydrolase</keyword>
<dbReference type="AlphaFoldDB" id="A0AAX2ZAK1"/>
<keyword evidence="6 8" id="KW-1133">Transmembrane helix</keyword>
<dbReference type="GO" id="GO:0006508">
    <property type="term" value="P:proteolysis"/>
    <property type="evidence" value="ECO:0007669"/>
    <property type="project" value="UniProtKB-KW"/>
</dbReference>
<dbReference type="SMART" id="SM00793">
    <property type="entry name" value="AgrB"/>
    <property type="match status" value="1"/>
</dbReference>
<evidence type="ECO:0000313" key="9">
    <source>
        <dbReference type="EMBL" id="UEL46253.1"/>
    </source>
</evidence>
<gene>
    <name evidence="9" type="ORF">JW646_11365</name>
</gene>
<evidence type="ECO:0000256" key="7">
    <source>
        <dbReference type="ARBA" id="ARBA00023136"/>
    </source>
</evidence>
<evidence type="ECO:0000256" key="2">
    <source>
        <dbReference type="ARBA" id="ARBA00022654"/>
    </source>
</evidence>
<keyword evidence="7 8" id="KW-0472">Membrane</keyword>
<evidence type="ECO:0000256" key="4">
    <source>
        <dbReference type="ARBA" id="ARBA00022692"/>
    </source>
</evidence>
<reference evidence="9 10" key="1">
    <citation type="journal article" date="2023" name="Int. J. Syst. Evol. Microbiol.">
        <title>Terrisporobacter hibernicus sp. nov., isolated from bovine faeces in Northern Ireland.</title>
        <authorList>
            <person name="Mitchell M."/>
            <person name="Nguyen S.V."/>
            <person name="Connor M."/>
            <person name="Fairley D.J."/>
            <person name="Donoghue O."/>
            <person name="Marshall H."/>
            <person name="Koolman L."/>
            <person name="McMullan G."/>
            <person name="Schaffer K.E."/>
            <person name="McGrath J.W."/>
            <person name="Fanning S."/>
        </authorList>
    </citation>
    <scope>NUCLEOTIDE SEQUENCE [LARGE SCALE GENOMIC DNA]</scope>
    <source>
        <strain evidence="9 10">MCA3</strain>
    </source>
</reference>
<feature type="transmembrane region" description="Helical" evidence="8">
    <location>
        <begin position="185"/>
        <end position="210"/>
    </location>
</feature>
<evidence type="ECO:0000256" key="3">
    <source>
        <dbReference type="ARBA" id="ARBA00022670"/>
    </source>
</evidence>
<feature type="transmembrane region" description="Helical" evidence="8">
    <location>
        <begin position="88"/>
        <end position="107"/>
    </location>
</feature>
<sequence>MNQISSLTENLSSKFAFYLCQSKDKSSEEFAILKYGIFTFLHISIATIITIVFGILTNTLFEMIVISLIGALMKRNSGGVHCSSPNRCLLAGIIVAYIFTLIGKSVIDMKHEYIYIICAIALIHSFIILYKKCPVPCENKPLKKEETRKRLRKNAFSIYSICIILFISNILLNSIYFIYNLNSIVLYMILGLYVQALSLTNIGSEFILFLDKALLKLKI</sequence>
<dbReference type="RefSeq" id="WP_228415235.1">
    <property type="nucleotide sequence ID" value="NZ_CP081135.1"/>
</dbReference>
<evidence type="ECO:0000256" key="1">
    <source>
        <dbReference type="ARBA" id="ARBA00022475"/>
    </source>
</evidence>
<feature type="transmembrane region" description="Helical" evidence="8">
    <location>
        <begin position="156"/>
        <end position="179"/>
    </location>
</feature>
<keyword evidence="3" id="KW-0645">Protease</keyword>
<dbReference type="KEGG" id="tem:JW646_11365"/>
<protein>
    <submittedName>
        <fullName evidence="9">Accessory gene regulator B family protein</fullName>
    </submittedName>
</protein>
<evidence type="ECO:0000256" key="6">
    <source>
        <dbReference type="ARBA" id="ARBA00022989"/>
    </source>
</evidence>
<dbReference type="GO" id="GO:0009372">
    <property type="term" value="P:quorum sensing"/>
    <property type="evidence" value="ECO:0007669"/>
    <property type="project" value="UniProtKB-KW"/>
</dbReference>
<keyword evidence="2" id="KW-0673">Quorum sensing</keyword>
<dbReference type="GO" id="GO:0016020">
    <property type="term" value="C:membrane"/>
    <property type="evidence" value="ECO:0007669"/>
    <property type="project" value="InterPro"/>
</dbReference>
<name>A0AAX2ZAK1_9FIRM</name>
<dbReference type="GO" id="GO:0008233">
    <property type="term" value="F:peptidase activity"/>
    <property type="evidence" value="ECO:0007669"/>
    <property type="project" value="UniProtKB-KW"/>
</dbReference>
<evidence type="ECO:0000313" key="10">
    <source>
        <dbReference type="Proteomes" id="UP001198983"/>
    </source>
</evidence>
<keyword evidence="4 8" id="KW-0812">Transmembrane</keyword>
<organism evidence="9 10">
    <name type="scientific">Terrisporobacter hibernicus</name>
    <dbReference type="NCBI Taxonomy" id="2813371"/>
    <lineage>
        <taxon>Bacteria</taxon>
        <taxon>Bacillati</taxon>
        <taxon>Bacillota</taxon>
        <taxon>Clostridia</taxon>
        <taxon>Peptostreptococcales</taxon>
        <taxon>Peptostreptococcaceae</taxon>
        <taxon>Terrisporobacter</taxon>
    </lineage>
</organism>
<keyword evidence="10" id="KW-1185">Reference proteome</keyword>
<feature type="transmembrane region" description="Helical" evidence="8">
    <location>
        <begin position="113"/>
        <end position="130"/>
    </location>
</feature>
<proteinExistence type="predicted"/>
<evidence type="ECO:0000256" key="8">
    <source>
        <dbReference type="SAM" id="Phobius"/>
    </source>
</evidence>
<dbReference type="InterPro" id="IPR006741">
    <property type="entry name" value="AgrB"/>
</dbReference>
<keyword evidence="1" id="KW-1003">Cell membrane</keyword>